<feature type="transmembrane region" description="Helical" evidence="1">
    <location>
        <begin position="174"/>
        <end position="193"/>
    </location>
</feature>
<evidence type="ECO:0000313" key="3">
    <source>
        <dbReference type="Proteomes" id="UP000265801"/>
    </source>
</evidence>
<feature type="transmembrane region" description="Helical" evidence="1">
    <location>
        <begin position="150"/>
        <end position="168"/>
    </location>
</feature>
<comment type="caution">
    <text evidence="2">The sequence shown here is derived from an EMBL/GenBank/DDBJ whole genome shotgun (WGS) entry which is preliminary data.</text>
</comment>
<dbReference type="AlphaFoldDB" id="A0A3A1QZ87"/>
<feature type="transmembrane region" description="Helical" evidence="1">
    <location>
        <begin position="24"/>
        <end position="47"/>
    </location>
</feature>
<feature type="transmembrane region" description="Helical" evidence="1">
    <location>
        <begin position="104"/>
        <end position="130"/>
    </location>
</feature>
<reference evidence="2 3" key="1">
    <citation type="submission" date="2018-09" db="EMBL/GenBank/DDBJ databases">
        <title>Bacillus saliacetes sp. nov., isolated from Thai shrimp paste (Ka-pi).</title>
        <authorList>
            <person name="Daroonpunt R."/>
            <person name="Tanasupawat S."/>
            <person name="Yiamsombut S."/>
        </authorList>
    </citation>
    <scope>NUCLEOTIDE SEQUENCE [LARGE SCALE GENOMIC DNA]</scope>
    <source>
        <strain evidence="2 3">SKP7-4</strain>
    </source>
</reference>
<keyword evidence="1" id="KW-0472">Membrane</keyword>
<dbReference type="OrthoDB" id="2941627at2"/>
<gene>
    <name evidence="2" type="ORF">D3H55_09765</name>
</gene>
<protein>
    <submittedName>
        <fullName evidence="2">DUF624 domain-containing protein</fullName>
    </submittedName>
</protein>
<dbReference type="EMBL" id="QXIR01000011">
    <property type="protein sequence ID" value="RIW34261.1"/>
    <property type="molecule type" value="Genomic_DNA"/>
</dbReference>
<proteinExistence type="predicted"/>
<accession>A0A3A1QZ87</accession>
<name>A0A3A1QZ87_9BACI</name>
<keyword evidence="1" id="KW-1133">Transmembrane helix</keyword>
<dbReference type="Proteomes" id="UP000265801">
    <property type="component" value="Unassembled WGS sequence"/>
</dbReference>
<evidence type="ECO:0000256" key="1">
    <source>
        <dbReference type="SAM" id="Phobius"/>
    </source>
</evidence>
<organism evidence="2 3">
    <name type="scientific">Bacillus salacetis</name>
    <dbReference type="NCBI Taxonomy" id="2315464"/>
    <lineage>
        <taxon>Bacteria</taxon>
        <taxon>Bacillati</taxon>
        <taxon>Bacillota</taxon>
        <taxon>Bacilli</taxon>
        <taxon>Bacillales</taxon>
        <taxon>Bacillaceae</taxon>
        <taxon>Bacillus</taxon>
    </lineage>
</organism>
<dbReference type="RefSeq" id="WP_119546728.1">
    <property type="nucleotide sequence ID" value="NZ_QXIR01000011.1"/>
</dbReference>
<evidence type="ECO:0000313" key="2">
    <source>
        <dbReference type="EMBL" id="RIW34261.1"/>
    </source>
</evidence>
<sequence length="203" mass="23347">MKKVKSNGITVFFQYIYKFFKVSFYFWIYLLRGAVIYSLIPAFSALFKTVEAIMEGKDEEKVKAVFKDAYHRFNRFKWQSFLFSFLFIVLYVSLYLLNKSSGSLTLILTILALYFTVLLSVLFVYTVHLLGQSPSLPFGKVIIFSFVESIRHFAASLFLLISLGALFYSALANLAFFFVFAPFLLGLVVYYALMKVKLGDADL</sequence>
<feature type="transmembrane region" description="Helical" evidence="1">
    <location>
        <begin position="81"/>
        <end position="98"/>
    </location>
</feature>
<keyword evidence="3" id="KW-1185">Reference proteome</keyword>
<keyword evidence="1" id="KW-0812">Transmembrane</keyword>